<comment type="function">
    <text evidence="6">Could be involved in the maturation of NapA, the catalytic subunit of the periplasmic nitrate reductase, before its export into the periplasm.</text>
</comment>
<accession>A0A0H3DPF1</accession>
<dbReference type="AlphaFoldDB" id="A0A0H3DPF1"/>
<comment type="similarity">
    <text evidence="6">Belongs to the NapF family.</text>
</comment>
<protein>
    <recommendedName>
        <fullName evidence="6">Ferredoxin-type protein NapF</fullName>
    </recommendedName>
</protein>
<keyword evidence="3 6" id="KW-0677">Repeat</keyword>
<feature type="domain" description="4Fe-4S ferredoxin-type" evidence="7">
    <location>
        <begin position="137"/>
        <end position="166"/>
    </location>
</feature>
<feature type="binding site" evidence="6">
    <location>
        <position position="77"/>
    </location>
    <ligand>
        <name>[4Fe-4S] cluster</name>
        <dbReference type="ChEBI" id="CHEBI:49883"/>
        <label>2</label>
    </ligand>
</feature>
<evidence type="ECO:0000313" key="8">
    <source>
        <dbReference type="EMBL" id="ADM41159.1"/>
    </source>
</evidence>
<dbReference type="GO" id="GO:0046872">
    <property type="term" value="F:metal ion binding"/>
    <property type="evidence" value="ECO:0007669"/>
    <property type="project" value="UniProtKB-KW"/>
</dbReference>
<evidence type="ECO:0000256" key="1">
    <source>
        <dbReference type="ARBA" id="ARBA00022485"/>
    </source>
</evidence>
<evidence type="ECO:0000256" key="6">
    <source>
        <dbReference type="HAMAP-Rule" id="MF_02201"/>
    </source>
</evidence>
<feature type="binding site" evidence="6">
    <location>
        <position position="149"/>
    </location>
    <ligand>
        <name>[4Fe-4S] cluster</name>
        <dbReference type="ChEBI" id="CHEBI:49883"/>
        <label>3</label>
    </ligand>
</feature>
<evidence type="ECO:0000256" key="5">
    <source>
        <dbReference type="ARBA" id="ARBA00023014"/>
    </source>
</evidence>
<reference evidence="9" key="1">
    <citation type="submission" date="2010-08" db="EMBL/GenBank/DDBJ databases">
        <title>Genome comparisons of Edwardsiella bacteria analysed using deep sequencing technology.</title>
        <authorList>
            <person name="van Soest J.J."/>
            <person name="Henkel C.V."/>
            <person name="Jansen H.J."/>
            <person name="van den Hondel C.A.M.J.J."/>
            <person name="Bloemberg G.V."/>
            <person name="Meijer A.H."/>
            <person name="Spaink H.P."/>
        </authorList>
    </citation>
    <scope>NUCLEOTIDE SEQUENCE [LARGE SCALE GENOMIC DNA]</scope>
    <source>
        <strain evidence="9">FL6-60</strain>
    </source>
</reference>
<organism evidence="8 9">
    <name type="scientific">Edwardsiella tarda (strain FL6-60)</name>
    <dbReference type="NCBI Taxonomy" id="718251"/>
    <lineage>
        <taxon>Bacteria</taxon>
        <taxon>Pseudomonadati</taxon>
        <taxon>Pseudomonadota</taxon>
        <taxon>Gammaproteobacteria</taxon>
        <taxon>Enterobacterales</taxon>
        <taxon>Hafniaceae</taxon>
        <taxon>Edwardsiella</taxon>
    </lineage>
</organism>
<feature type="binding site" evidence="6">
    <location>
        <position position="80"/>
    </location>
    <ligand>
        <name>[4Fe-4S] cluster</name>
        <dbReference type="ChEBI" id="CHEBI:49883"/>
        <label>2</label>
    </ligand>
</feature>
<feature type="binding site" evidence="6">
    <location>
        <position position="74"/>
    </location>
    <ligand>
        <name>[4Fe-4S] cluster</name>
        <dbReference type="ChEBI" id="CHEBI:49883"/>
        <label>2</label>
    </ligand>
</feature>
<feature type="binding site" evidence="6">
    <location>
        <position position="84"/>
    </location>
    <ligand>
        <name>[4Fe-4S] cluster</name>
        <dbReference type="ChEBI" id="CHEBI:49883"/>
        <label>2</label>
    </ligand>
</feature>
<evidence type="ECO:0000256" key="2">
    <source>
        <dbReference type="ARBA" id="ARBA00022723"/>
    </source>
</evidence>
<keyword evidence="9" id="KW-1185">Reference proteome</keyword>
<dbReference type="HOGENOM" id="CLU_077329_2_1_6"/>
<dbReference type="GO" id="GO:0051539">
    <property type="term" value="F:4 iron, 4 sulfur cluster binding"/>
    <property type="evidence" value="ECO:0007669"/>
    <property type="project" value="UniProtKB-UniRule"/>
</dbReference>
<dbReference type="InterPro" id="IPR017900">
    <property type="entry name" value="4Fe4S_Fe_S_CS"/>
</dbReference>
<keyword evidence="1 6" id="KW-0004">4Fe-4S</keyword>
<dbReference type="EMBL" id="CP002154">
    <property type="protein sequence ID" value="ADM41159.1"/>
    <property type="molecule type" value="Genomic_DNA"/>
</dbReference>
<dbReference type="NCBIfam" id="TIGR00402">
    <property type="entry name" value="napF"/>
    <property type="match status" value="1"/>
</dbReference>
<dbReference type="Pfam" id="PF12838">
    <property type="entry name" value="Fer4_7"/>
    <property type="match status" value="1"/>
</dbReference>
<dbReference type="CDD" id="cd10564">
    <property type="entry name" value="NapF_like"/>
    <property type="match status" value="1"/>
</dbReference>
<name>A0A0H3DPF1_EDWTF</name>
<feature type="binding site" evidence="6">
    <location>
        <position position="52"/>
    </location>
    <ligand>
        <name>[4Fe-4S] cluster</name>
        <dbReference type="ChEBI" id="CHEBI:49883"/>
        <label>1</label>
    </ligand>
</feature>
<comment type="subcellular location">
    <subcellularLocation>
        <location evidence="6">Cytoplasm</location>
    </subcellularLocation>
</comment>
<reference evidence="8 9" key="2">
    <citation type="journal article" date="2011" name="BMC Immunol.">
        <title>Comparison of static immersion and intravenous injection systems for exposure of zebrafish embryos to the natural pathogen Edwardsiella tarda.</title>
        <authorList>
            <person name="van Soest J.J."/>
            <person name="Stockhammer O.W."/>
            <person name="Ordas A."/>
            <person name="Bloemberg G.V."/>
            <person name="Spaink H.P."/>
            <person name="Meijer A.H."/>
        </authorList>
    </citation>
    <scope>NUCLEOTIDE SEQUENCE [LARGE SCALE GENOMIC DNA]</scope>
    <source>
        <strain evidence="8 9">FL6-60</strain>
    </source>
</reference>
<dbReference type="InterPro" id="IPR004496">
    <property type="entry name" value="NapF"/>
</dbReference>
<comment type="subunit">
    <text evidence="6">Interacts with the cytoplasmic NapA precursor.</text>
</comment>
<dbReference type="PROSITE" id="PS00198">
    <property type="entry name" value="4FE4S_FER_1"/>
    <property type="match status" value="1"/>
</dbReference>
<dbReference type="Gene3D" id="3.30.70.20">
    <property type="match status" value="2"/>
</dbReference>
<dbReference type="GO" id="GO:0005737">
    <property type="term" value="C:cytoplasm"/>
    <property type="evidence" value="ECO:0007669"/>
    <property type="project" value="UniProtKB-SubCell"/>
</dbReference>
<dbReference type="HAMAP" id="MF_02201">
    <property type="entry name" value="NapF"/>
    <property type="match status" value="1"/>
</dbReference>
<keyword evidence="4 6" id="KW-0408">Iron</keyword>
<feature type="binding site" evidence="6">
    <location>
        <position position="152"/>
    </location>
    <ligand>
        <name>[4Fe-4S] cluster</name>
        <dbReference type="ChEBI" id="CHEBI:49883"/>
        <label>3</label>
    </ligand>
</feature>
<comment type="cofactor">
    <cofactor evidence="6">
        <name>[4Fe-4S] cluster</name>
        <dbReference type="ChEBI" id="CHEBI:49883"/>
    </cofactor>
</comment>
<keyword evidence="5 6" id="KW-0411">Iron-sulfur</keyword>
<feature type="binding site" evidence="6">
    <location>
        <position position="156"/>
    </location>
    <ligand>
        <name>[4Fe-4S] cluster</name>
        <dbReference type="ChEBI" id="CHEBI:49883"/>
        <label>3</label>
    </ligand>
</feature>
<dbReference type="Pfam" id="PF00037">
    <property type="entry name" value="Fer4"/>
    <property type="match status" value="1"/>
</dbReference>
<dbReference type="SUPFAM" id="SSF46548">
    <property type="entry name" value="alpha-helical ferredoxin"/>
    <property type="match status" value="1"/>
</dbReference>
<dbReference type="InterPro" id="IPR017896">
    <property type="entry name" value="4Fe4S_Fe-S-bd"/>
</dbReference>
<feature type="binding site" evidence="6">
    <location>
        <position position="45"/>
    </location>
    <ligand>
        <name>[4Fe-4S] cluster</name>
        <dbReference type="ChEBI" id="CHEBI:49883"/>
        <label>1</label>
    </ligand>
</feature>
<dbReference type="KEGG" id="etd:ETAF_1040"/>
<feature type="binding site" evidence="6">
    <location>
        <position position="146"/>
    </location>
    <ligand>
        <name>[4Fe-4S] cluster</name>
        <dbReference type="ChEBI" id="CHEBI:49883"/>
        <label>3</label>
    </ligand>
</feature>
<feature type="binding site" evidence="6">
    <location>
        <position position="48"/>
    </location>
    <ligand>
        <name>[4Fe-4S] cluster</name>
        <dbReference type="ChEBI" id="CHEBI:49883"/>
        <label>1</label>
    </ligand>
</feature>
<keyword evidence="6" id="KW-0963">Cytoplasm</keyword>
<feature type="domain" description="4Fe-4S ferredoxin-type" evidence="7">
    <location>
        <begin position="63"/>
        <end position="93"/>
    </location>
</feature>
<dbReference type="PROSITE" id="PS51379">
    <property type="entry name" value="4FE4S_FER_2"/>
    <property type="match status" value="2"/>
</dbReference>
<evidence type="ECO:0000256" key="3">
    <source>
        <dbReference type="ARBA" id="ARBA00022737"/>
    </source>
</evidence>
<proteinExistence type="inferred from homology"/>
<dbReference type="PATRIC" id="fig|718251.5.peg.1070"/>
<gene>
    <name evidence="6 8" type="primary">napF</name>
    <name evidence="8" type="ordered locus">ETAF_1040</name>
</gene>
<dbReference type="Proteomes" id="UP000002230">
    <property type="component" value="Chromosome"/>
</dbReference>
<sequence length="175" mass="18879">MSQERAMTTLSRRHLLRGRWHHATAQVRPPWSVNASAFIAGCSRCHACIAQCESGVLVVGQGGFPSLDFSRAECTFCRRCADACPEALFLDAEQAPWRLRAEIAEHCLSRRGIECRSCQDGCEPRAIAFIPRPGGVAAIQLISECCSGCGACVAACPVNAIQMAEQACPLEVKEA</sequence>
<keyword evidence="2 6" id="KW-0479">Metal-binding</keyword>
<evidence type="ECO:0000256" key="4">
    <source>
        <dbReference type="ARBA" id="ARBA00023004"/>
    </source>
</evidence>
<feature type="binding site" evidence="6">
    <location>
        <position position="42"/>
    </location>
    <ligand>
        <name>[4Fe-4S] cluster</name>
        <dbReference type="ChEBI" id="CHEBI:49883"/>
        <label>1</label>
    </ligand>
</feature>
<evidence type="ECO:0000313" key="9">
    <source>
        <dbReference type="Proteomes" id="UP000002230"/>
    </source>
</evidence>
<evidence type="ECO:0000259" key="7">
    <source>
        <dbReference type="PROSITE" id="PS51379"/>
    </source>
</evidence>